<dbReference type="Gene3D" id="1.10.287.210">
    <property type="match status" value="1"/>
</dbReference>
<proteinExistence type="predicted"/>
<dbReference type="EMBL" id="KL447651">
    <property type="protein sequence ID" value="KFO75885.1"/>
    <property type="molecule type" value="Genomic_DNA"/>
</dbReference>
<dbReference type="SUPFAM" id="SSF58069">
    <property type="entry name" value="Virus ectodomain"/>
    <property type="match status" value="1"/>
</dbReference>
<evidence type="ECO:0000313" key="2">
    <source>
        <dbReference type="Proteomes" id="UP000053760"/>
    </source>
</evidence>
<protein>
    <submittedName>
        <fullName evidence="1">Uncharacterized protein</fullName>
    </submittedName>
</protein>
<gene>
    <name evidence="1" type="ORF">N303_05539</name>
</gene>
<reference evidence="1 2" key="1">
    <citation type="submission" date="2014-04" db="EMBL/GenBank/DDBJ databases">
        <title>Genome evolution of avian class.</title>
        <authorList>
            <person name="Zhang G."/>
            <person name="Li C."/>
        </authorList>
    </citation>
    <scope>NUCLEOTIDE SEQUENCE [LARGE SCALE GENOMIC DNA]</scope>
    <source>
        <strain evidence="1">BGI_N303</strain>
    </source>
</reference>
<feature type="non-terminal residue" evidence="1">
    <location>
        <position position="60"/>
    </location>
</feature>
<name>A0A091G0A1_CUCCA</name>
<organism evidence="1 2">
    <name type="scientific">Cuculus canorus</name>
    <name type="common">Common cuckoo</name>
    <dbReference type="NCBI Taxonomy" id="55661"/>
    <lineage>
        <taxon>Eukaryota</taxon>
        <taxon>Metazoa</taxon>
        <taxon>Chordata</taxon>
        <taxon>Craniata</taxon>
        <taxon>Vertebrata</taxon>
        <taxon>Euteleostomi</taxon>
        <taxon>Archelosauria</taxon>
        <taxon>Archosauria</taxon>
        <taxon>Dinosauria</taxon>
        <taxon>Saurischia</taxon>
        <taxon>Theropoda</taxon>
        <taxon>Coelurosauria</taxon>
        <taxon>Aves</taxon>
        <taxon>Neognathae</taxon>
        <taxon>Neoaves</taxon>
        <taxon>Otidimorphae</taxon>
        <taxon>Cuculiformes</taxon>
        <taxon>Cuculidae</taxon>
        <taxon>Cuculus</taxon>
    </lineage>
</organism>
<evidence type="ECO:0000313" key="1">
    <source>
        <dbReference type="EMBL" id="KFO75885.1"/>
    </source>
</evidence>
<dbReference type="AlphaFoldDB" id="A0A091G0A1"/>
<feature type="non-terminal residue" evidence="1">
    <location>
        <position position="1"/>
    </location>
</feature>
<sequence>AIDFLLLAHGHRCEDFEGICCINLSERSWSVHKVISTLLDRTKKLKMDNGFFELENLLNS</sequence>
<accession>A0A091G0A1</accession>
<keyword evidence="2" id="KW-1185">Reference proteome</keyword>
<dbReference type="Proteomes" id="UP000053760">
    <property type="component" value="Unassembled WGS sequence"/>
</dbReference>